<sequence length="214" mass="24083">MAKKILIVDDDKISRSTLAKKLKKKGFKTVELEDGEACISYLLGDTADLILLDIIMPGISGIGVLKSIRQRYSPFELPIIMVTSVTEEENTIEALDLGANDYITKPANINIALSRIRSQLKLTDLYKKSLSLREVESINAMIVTYNHEINTPLCLVMAIISEQSEDNKELQKAKNSIDKISSILRKIHEITEDKINYTQYGNHNKMVKLKDEDG</sequence>
<keyword evidence="4" id="KW-0238">DNA-binding</keyword>
<comment type="caution">
    <text evidence="8">The sequence shown here is derived from an EMBL/GenBank/DDBJ whole genome shotgun (WGS) entry which is preliminary data.</text>
</comment>
<dbReference type="InterPro" id="IPR001789">
    <property type="entry name" value="Sig_transdc_resp-reg_receiver"/>
</dbReference>
<evidence type="ECO:0000256" key="3">
    <source>
        <dbReference type="ARBA" id="ARBA00023015"/>
    </source>
</evidence>
<organism evidence="8 9">
    <name type="scientific">Halobacteriovorax marinus</name>
    <dbReference type="NCBI Taxonomy" id="97084"/>
    <lineage>
        <taxon>Bacteria</taxon>
        <taxon>Pseudomonadati</taxon>
        <taxon>Bdellovibrionota</taxon>
        <taxon>Bacteriovoracia</taxon>
        <taxon>Bacteriovoracales</taxon>
        <taxon>Halobacteriovoraceae</taxon>
        <taxon>Halobacteriovorax</taxon>
    </lineage>
</organism>
<evidence type="ECO:0000256" key="4">
    <source>
        <dbReference type="ARBA" id="ARBA00023125"/>
    </source>
</evidence>
<dbReference type="Pfam" id="PF00072">
    <property type="entry name" value="Response_reg"/>
    <property type="match status" value="1"/>
</dbReference>
<keyword evidence="2" id="KW-0902">Two-component regulatory system</keyword>
<accession>A0A1Y5FBV1</accession>
<dbReference type="GO" id="GO:0005829">
    <property type="term" value="C:cytosol"/>
    <property type="evidence" value="ECO:0007669"/>
    <property type="project" value="TreeGrafter"/>
</dbReference>
<proteinExistence type="predicted"/>
<dbReference type="PANTHER" id="PTHR48111:SF1">
    <property type="entry name" value="TWO-COMPONENT RESPONSE REGULATOR ORR33"/>
    <property type="match status" value="1"/>
</dbReference>
<protein>
    <recommendedName>
        <fullName evidence="7">Response regulatory domain-containing protein</fullName>
    </recommendedName>
</protein>
<dbReference type="Proteomes" id="UP000196531">
    <property type="component" value="Unassembled WGS sequence"/>
</dbReference>
<dbReference type="PROSITE" id="PS50110">
    <property type="entry name" value="RESPONSE_REGULATORY"/>
    <property type="match status" value="1"/>
</dbReference>
<keyword evidence="5" id="KW-0804">Transcription</keyword>
<dbReference type="AlphaFoldDB" id="A0A1Y5FBV1"/>
<dbReference type="EMBL" id="MAAO01000006">
    <property type="protein sequence ID" value="OUR96931.1"/>
    <property type="molecule type" value="Genomic_DNA"/>
</dbReference>
<evidence type="ECO:0000313" key="8">
    <source>
        <dbReference type="EMBL" id="OUR96931.1"/>
    </source>
</evidence>
<keyword evidence="1 6" id="KW-0597">Phosphoprotein</keyword>
<evidence type="ECO:0000256" key="5">
    <source>
        <dbReference type="ARBA" id="ARBA00023163"/>
    </source>
</evidence>
<dbReference type="GO" id="GO:0006355">
    <property type="term" value="P:regulation of DNA-templated transcription"/>
    <property type="evidence" value="ECO:0007669"/>
    <property type="project" value="TreeGrafter"/>
</dbReference>
<dbReference type="GO" id="GO:0032993">
    <property type="term" value="C:protein-DNA complex"/>
    <property type="evidence" value="ECO:0007669"/>
    <property type="project" value="TreeGrafter"/>
</dbReference>
<dbReference type="Gene3D" id="3.40.50.2300">
    <property type="match status" value="1"/>
</dbReference>
<dbReference type="InterPro" id="IPR039420">
    <property type="entry name" value="WalR-like"/>
</dbReference>
<dbReference type="GO" id="GO:0000156">
    <property type="term" value="F:phosphorelay response regulator activity"/>
    <property type="evidence" value="ECO:0007669"/>
    <property type="project" value="TreeGrafter"/>
</dbReference>
<evidence type="ECO:0000259" key="7">
    <source>
        <dbReference type="PROSITE" id="PS50110"/>
    </source>
</evidence>
<feature type="modified residue" description="4-aspartylphosphate" evidence="6">
    <location>
        <position position="53"/>
    </location>
</feature>
<keyword evidence="3" id="KW-0805">Transcription regulation</keyword>
<feature type="domain" description="Response regulatory" evidence="7">
    <location>
        <begin position="4"/>
        <end position="120"/>
    </location>
</feature>
<dbReference type="SUPFAM" id="SSF52172">
    <property type="entry name" value="CheY-like"/>
    <property type="match status" value="1"/>
</dbReference>
<reference evidence="9" key="1">
    <citation type="journal article" date="2017" name="Proc. Natl. Acad. Sci. U.S.A.">
        <title>Simulation of Deepwater Horizon oil plume reveals substrate specialization within a complex community of hydrocarbon-degraders.</title>
        <authorList>
            <person name="Hu P."/>
            <person name="Dubinsky E.A."/>
            <person name="Probst A.J."/>
            <person name="Wang J."/>
            <person name="Sieber C.M.K."/>
            <person name="Tom L.M."/>
            <person name="Gardinali P."/>
            <person name="Banfield J.F."/>
            <person name="Atlas R.M."/>
            <person name="Andersen G.L."/>
        </authorList>
    </citation>
    <scope>NUCLEOTIDE SEQUENCE [LARGE SCALE GENOMIC DNA]</scope>
</reference>
<evidence type="ECO:0000256" key="1">
    <source>
        <dbReference type="ARBA" id="ARBA00022553"/>
    </source>
</evidence>
<name>A0A1Y5FBV1_9BACT</name>
<dbReference type="PANTHER" id="PTHR48111">
    <property type="entry name" value="REGULATOR OF RPOS"/>
    <property type="match status" value="1"/>
</dbReference>
<dbReference type="SMART" id="SM00448">
    <property type="entry name" value="REC"/>
    <property type="match status" value="1"/>
</dbReference>
<evidence type="ECO:0000256" key="6">
    <source>
        <dbReference type="PROSITE-ProRule" id="PRU00169"/>
    </source>
</evidence>
<gene>
    <name evidence="8" type="ORF">A9Q84_11385</name>
</gene>
<evidence type="ECO:0000256" key="2">
    <source>
        <dbReference type="ARBA" id="ARBA00023012"/>
    </source>
</evidence>
<dbReference type="InterPro" id="IPR011006">
    <property type="entry name" value="CheY-like_superfamily"/>
</dbReference>
<evidence type="ECO:0000313" key="9">
    <source>
        <dbReference type="Proteomes" id="UP000196531"/>
    </source>
</evidence>
<dbReference type="GO" id="GO:0000976">
    <property type="term" value="F:transcription cis-regulatory region binding"/>
    <property type="evidence" value="ECO:0007669"/>
    <property type="project" value="TreeGrafter"/>
</dbReference>